<keyword evidence="2" id="KW-1185">Reference proteome</keyword>
<dbReference type="PANTHER" id="PTHR13265:SF0">
    <property type="entry name" value="HPR1"/>
    <property type="match status" value="1"/>
</dbReference>
<dbReference type="GO" id="GO:0006406">
    <property type="term" value="P:mRNA export from nucleus"/>
    <property type="evidence" value="ECO:0007669"/>
    <property type="project" value="TreeGrafter"/>
</dbReference>
<dbReference type="AlphaFoldDB" id="A0A813GWY6"/>
<sequence length="134" mass="15374">NDPVVDYELYKSFWGLQEPLQFAEKLFEKPDSWLSFHSSLSKLLTLFVKYPAQDNETQPWAEQEPAPLRQAPRSRGLGVQLDDPGFRQQFLTQVLIAFQAMEQEVSSRGKTGGIIAVQSDSIRKEYAELKRLVE</sequence>
<dbReference type="EMBL" id="CAJNNV010029715">
    <property type="protein sequence ID" value="CAE8629786.1"/>
    <property type="molecule type" value="Genomic_DNA"/>
</dbReference>
<name>A0A813GWY6_POLGL</name>
<dbReference type="PANTHER" id="PTHR13265">
    <property type="entry name" value="THO COMPLEX SUBUNIT 1"/>
    <property type="match status" value="1"/>
</dbReference>
<dbReference type="InterPro" id="IPR021861">
    <property type="entry name" value="THO_THOC1"/>
</dbReference>
<evidence type="ECO:0000313" key="1">
    <source>
        <dbReference type="EMBL" id="CAE8629786.1"/>
    </source>
</evidence>
<feature type="non-terminal residue" evidence="1">
    <location>
        <position position="1"/>
    </location>
</feature>
<evidence type="ECO:0000313" key="2">
    <source>
        <dbReference type="Proteomes" id="UP000654075"/>
    </source>
</evidence>
<gene>
    <name evidence="1" type="ORF">PGLA1383_LOCUS46212</name>
</gene>
<dbReference type="GO" id="GO:0000445">
    <property type="term" value="C:THO complex part of transcription export complex"/>
    <property type="evidence" value="ECO:0007669"/>
    <property type="project" value="TreeGrafter"/>
</dbReference>
<reference evidence="1" key="1">
    <citation type="submission" date="2021-02" db="EMBL/GenBank/DDBJ databases">
        <authorList>
            <person name="Dougan E. K."/>
            <person name="Rhodes N."/>
            <person name="Thang M."/>
            <person name="Chan C."/>
        </authorList>
    </citation>
    <scope>NUCLEOTIDE SEQUENCE</scope>
</reference>
<organism evidence="1 2">
    <name type="scientific">Polarella glacialis</name>
    <name type="common">Dinoflagellate</name>
    <dbReference type="NCBI Taxonomy" id="89957"/>
    <lineage>
        <taxon>Eukaryota</taxon>
        <taxon>Sar</taxon>
        <taxon>Alveolata</taxon>
        <taxon>Dinophyceae</taxon>
        <taxon>Suessiales</taxon>
        <taxon>Suessiaceae</taxon>
        <taxon>Polarella</taxon>
    </lineage>
</organism>
<feature type="non-terminal residue" evidence="1">
    <location>
        <position position="134"/>
    </location>
</feature>
<protein>
    <submittedName>
        <fullName evidence="1">Uncharacterized protein</fullName>
    </submittedName>
</protein>
<dbReference type="OrthoDB" id="444089at2759"/>
<comment type="caution">
    <text evidence="1">The sequence shown here is derived from an EMBL/GenBank/DDBJ whole genome shotgun (WGS) entry which is preliminary data.</text>
</comment>
<accession>A0A813GWY6</accession>
<dbReference type="Proteomes" id="UP000654075">
    <property type="component" value="Unassembled WGS sequence"/>
</dbReference>
<proteinExistence type="predicted"/>